<dbReference type="Proteomes" id="UP001055811">
    <property type="component" value="Linkage Group LG01"/>
</dbReference>
<name>A0ACB9H9S3_CICIN</name>
<gene>
    <name evidence="1" type="ORF">L2E82_05924</name>
</gene>
<protein>
    <submittedName>
        <fullName evidence="1">Uncharacterized protein</fullName>
    </submittedName>
</protein>
<dbReference type="EMBL" id="CM042009">
    <property type="protein sequence ID" value="KAI3792055.1"/>
    <property type="molecule type" value="Genomic_DNA"/>
</dbReference>
<proteinExistence type="predicted"/>
<keyword evidence="2" id="KW-1185">Reference proteome</keyword>
<sequence length="286" mass="31056">MERLRGGRLLDIFLMGARTHYHWSRAIKWPRLDLVGKEGYALHFHKYDGLQLRGTTHINSPSLHISINGCKGVDVGNLRILAPGNSPNTDGIDIKASSHVNIHDSKIQTGDDCVAINGATYDINVTRVFCGPGHGISIGSLGENGGHDIVEQVHVKNCNITGTQNGLRIKTVPYGTGYARRIVFQDIHLVNVENPIIIDQNYCTSFENAFCPAPPNAPAVKVSDVIYKNIHGSSATKQAITFNCSGKFNCTGILTTNVGITGNGNFAYCKNVQGRFIATTPRVNCN</sequence>
<reference evidence="1 2" key="2">
    <citation type="journal article" date="2022" name="Mol. Ecol. Resour.">
        <title>The genomes of chicory, endive, great burdock and yacon provide insights into Asteraceae paleo-polyploidization history and plant inulin production.</title>
        <authorList>
            <person name="Fan W."/>
            <person name="Wang S."/>
            <person name="Wang H."/>
            <person name="Wang A."/>
            <person name="Jiang F."/>
            <person name="Liu H."/>
            <person name="Zhao H."/>
            <person name="Xu D."/>
            <person name="Zhang Y."/>
        </authorList>
    </citation>
    <scope>NUCLEOTIDE SEQUENCE [LARGE SCALE GENOMIC DNA]</scope>
    <source>
        <strain evidence="2">cv. Punajuju</strain>
        <tissue evidence="1">Leaves</tissue>
    </source>
</reference>
<reference evidence="2" key="1">
    <citation type="journal article" date="2022" name="Mol. Ecol. Resour.">
        <title>The genomes of chicory, endive, great burdock and yacon provide insights into Asteraceae palaeo-polyploidization history and plant inulin production.</title>
        <authorList>
            <person name="Fan W."/>
            <person name="Wang S."/>
            <person name="Wang H."/>
            <person name="Wang A."/>
            <person name="Jiang F."/>
            <person name="Liu H."/>
            <person name="Zhao H."/>
            <person name="Xu D."/>
            <person name="Zhang Y."/>
        </authorList>
    </citation>
    <scope>NUCLEOTIDE SEQUENCE [LARGE SCALE GENOMIC DNA]</scope>
    <source>
        <strain evidence="2">cv. Punajuju</strain>
    </source>
</reference>
<comment type="caution">
    <text evidence="1">The sequence shown here is derived from an EMBL/GenBank/DDBJ whole genome shotgun (WGS) entry which is preliminary data.</text>
</comment>
<evidence type="ECO:0000313" key="2">
    <source>
        <dbReference type="Proteomes" id="UP001055811"/>
    </source>
</evidence>
<organism evidence="1 2">
    <name type="scientific">Cichorium intybus</name>
    <name type="common">Chicory</name>
    <dbReference type="NCBI Taxonomy" id="13427"/>
    <lineage>
        <taxon>Eukaryota</taxon>
        <taxon>Viridiplantae</taxon>
        <taxon>Streptophyta</taxon>
        <taxon>Embryophyta</taxon>
        <taxon>Tracheophyta</taxon>
        <taxon>Spermatophyta</taxon>
        <taxon>Magnoliopsida</taxon>
        <taxon>eudicotyledons</taxon>
        <taxon>Gunneridae</taxon>
        <taxon>Pentapetalae</taxon>
        <taxon>asterids</taxon>
        <taxon>campanulids</taxon>
        <taxon>Asterales</taxon>
        <taxon>Asteraceae</taxon>
        <taxon>Cichorioideae</taxon>
        <taxon>Cichorieae</taxon>
        <taxon>Cichoriinae</taxon>
        <taxon>Cichorium</taxon>
    </lineage>
</organism>
<accession>A0ACB9H9S3</accession>
<evidence type="ECO:0000313" key="1">
    <source>
        <dbReference type="EMBL" id="KAI3792055.1"/>
    </source>
</evidence>